<feature type="compositionally biased region" description="Gly residues" evidence="1">
    <location>
        <begin position="76"/>
        <end position="91"/>
    </location>
</feature>
<dbReference type="EMBL" id="MBAD02001651">
    <property type="protein sequence ID" value="RLN52732.1"/>
    <property type="molecule type" value="Genomic_DNA"/>
</dbReference>
<gene>
    <name evidence="2" type="ORF">BBJ29_008487</name>
</gene>
<evidence type="ECO:0000313" key="2">
    <source>
        <dbReference type="EMBL" id="RLN52732.1"/>
    </source>
</evidence>
<evidence type="ECO:0000256" key="1">
    <source>
        <dbReference type="SAM" id="MobiDB-lite"/>
    </source>
</evidence>
<organism evidence="2 3">
    <name type="scientific">Phytophthora kernoviae</name>
    <dbReference type="NCBI Taxonomy" id="325452"/>
    <lineage>
        <taxon>Eukaryota</taxon>
        <taxon>Sar</taxon>
        <taxon>Stramenopiles</taxon>
        <taxon>Oomycota</taxon>
        <taxon>Peronosporomycetes</taxon>
        <taxon>Peronosporales</taxon>
        <taxon>Peronosporaceae</taxon>
        <taxon>Phytophthora</taxon>
    </lineage>
</organism>
<proteinExistence type="predicted"/>
<sequence length="91" mass="9882">MRAEALAKDVQDFAEQNGANLGITWDTHSWALDPRDRDPDTSFARKTYSSRLRGILKKMERTVKSDERGEGEGEGEGGVGERGGGEGAAVE</sequence>
<dbReference type="Proteomes" id="UP000284657">
    <property type="component" value="Unassembled WGS sequence"/>
</dbReference>
<name>A0A421FVL0_9STRA</name>
<comment type="caution">
    <text evidence="2">The sequence shown here is derived from an EMBL/GenBank/DDBJ whole genome shotgun (WGS) entry which is preliminary data.</text>
</comment>
<feature type="compositionally biased region" description="Basic and acidic residues" evidence="1">
    <location>
        <begin position="60"/>
        <end position="71"/>
    </location>
</feature>
<evidence type="ECO:0000313" key="3">
    <source>
        <dbReference type="Proteomes" id="UP000284657"/>
    </source>
</evidence>
<reference evidence="2 3" key="1">
    <citation type="submission" date="2018-07" db="EMBL/GenBank/DDBJ databases">
        <title>Genome sequencing of oomycete isolates from Chile give support for New Zealand origin for Phytophthora kernoviae and make available the first Nothophytophthora sp. genome.</title>
        <authorList>
            <person name="Studholme D.J."/>
            <person name="Sanfuentes E."/>
            <person name="Panda P."/>
            <person name="Hill R."/>
            <person name="Sambles C."/>
            <person name="Grant M."/>
            <person name="Williams N.M."/>
            <person name="Mcdougal R.L."/>
        </authorList>
    </citation>
    <scope>NUCLEOTIDE SEQUENCE [LARGE SCALE GENOMIC DNA]</scope>
    <source>
        <strain evidence="2">Chile7</strain>
    </source>
</reference>
<dbReference type="AlphaFoldDB" id="A0A421FVL0"/>
<accession>A0A421FVL0</accession>
<feature type="region of interest" description="Disordered" evidence="1">
    <location>
        <begin position="60"/>
        <end position="91"/>
    </location>
</feature>
<protein>
    <submittedName>
        <fullName evidence="2">Uncharacterized protein</fullName>
    </submittedName>
</protein>